<organism evidence="1 2">
    <name type="scientific">Smallanthus sonchifolius</name>
    <dbReference type="NCBI Taxonomy" id="185202"/>
    <lineage>
        <taxon>Eukaryota</taxon>
        <taxon>Viridiplantae</taxon>
        <taxon>Streptophyta</taxon>
        <taxon>Embryophyta</taxon>
        <taxon>Tracheophyta</taxon>
        <taxon>Spermatophyta</taxon>
        <taxon>Magnoliopsida</taxon>
        <taxon>eudicotyledons</taxon>
        <taxon>Gunneridae</taxon>
        <taxon>Pentapetalae</taxon>
        <taxon>asterids</taxon>
        <taxon>campanulids</taxon>
        <taxon>Asterales</taxon>
        <taxon>Asteraceae</taxon>
        <taxon>Asteroideae</taxon>
        <taxon>Heliantheae alliance</taxon>
        <taxon>Millerieae</taxon>
        <taxon>Smallanthus</taxon>
    </lineage>
</organism>
<evidence type="ECO:0000313" key="1">
    <source>
        <dbReference type="EMBL" id="KAI3798389.1"/>
    </source>
</evidence>
<protein>
    <submittedName>
        <fullName evidence="1">Uncharacterized protein</fullName>
    </submittedName>
</protein>
<proteinExistence type="predicted"/>
<reference evidence="1 2" key="2">
    <citation type="journal article" date="2022" name="Mol. Ecol. Resour.">
        <title>The genomes of chicory, endive, great burdock and yacon provide insights into Asteraceae paleo-polyploidization history and plant inulin production.</title>
        <authorList>
            <person name="Fan W."/>
            <person name="Wang S."/>
            <person name="Wang H."/>
            <person name="Wang A."/>
            <person name="Jiang F."/>
            <person name="Liu H."/>
            <person name="Zhao H."/>
            <person name="Xu D."/>
            <person name="Zhang Y."/>
        </authorList>
    </citation>
    <scope>NUCLEOTIDE SEQUENCE [LARGE SCALE GENOMIC DNA]</scope>
    <source>
        <strain evidence="2">cv. Yunnan</strain>
        <tissue evidence="1">Leaves</tissue>
    </source>
</reference>
<dbReference type="EMBL" id="CM042028">
    <property type="protein sequence ID" value="KAI3798389.1"/>
    <property type="molecule type" value="Genomic_DNA"/>
</dbReference>
<evidence type="ECO:0000313" key="2">
    <source>
        <dbReference type="Proteomes" id="UP001056120"/>
    </source>
</evidence>
<sequence>MPKGFYTFDKLFTQHSQTPYSADRNPNKTPENVSTLMAVRATVSRFPADADSLESSGMLWGVAVTPFATKDENGNSPVYGSNGHLIPRCDNCWAYYNTYCEQERWAWTCSLCGTLNGLSTDASARYSLPNSAPDNTSSFIDLELPLEGSEEEDIQARPVYVAAVDLASSEEFIELTKSALLAALEALAPGSLFGLATISHKIGLYDVQGPIPVIKNVFISPDYDGTLPVELEDAMPLFSFLAPP</sequence>
<name>A0ACB9HRH2_9ASTR</name>
<keyword evidence="2" id="KW-1185">Reference proteome</keyword>
<reference evidence="2" key="1">
    <citation type="journal article" date="2022" name="Mol. Ecol. Resour.">
        <title>The genomes of chicory, endive, great burdock and yacon provide insights into Asteraceae palaeo-polyploidization history and plant inulin production.</title>
        <authorList>
            <person name="Fan W."/>
            <person name="Wang S."/>
            <person name="Wang H."/>
            <person name="Wang A."/>
            <person name="Jiang F."/>
            <person name="Liu H."/>
            <person name="Zhao H."/>
            <person name="Xu D."/>
            <person name="Zhang Y."/>
        </authorList>
    </citation>
    <scope>NUCLEOTIDE SEQUENCE [LARGE SCALE GENOMIC DNA]</scope>
    <source>
        <strain evidence="2">cv. Yunnan</strain>
    </source>
</reference>
<accession>A0ACB9HRH2</accession>
<comment type="caution">
    <text evidence="1">The sequence shown here is derived from an EMBL/GenBank/DDBJ whole genome shotgun (WGS) entry which is preliminary data.</text>
</comment>
<gene>
    <name evidence="1" type="ORF">L1987_33664</name>
</gene>
<dbReference type="Proteomes" id="UP001056120">
    <property type="component" value="Linkage Group LG11"/>
</dbReference>